<dbReference type="Pfam" id="PF13454">
    <property type="entry name" value="NAD_binding_9"/>
    <property type="match status" value="1"/>
</dbReference>
<proteinExistence type="predicted"/>
<comment type="caution">
    <text evidence="2">The sequence shown here is derived from an EMBL/GenBank/DDBJ whole genome shotgun (WGS) entry which is preliminary data.</text>
</comment>
<dbReference type="EMBL" id="VLKP01000002">
    <property type="protein sequence ID" value="TWI13450.1"/>
    <property type="molecule type" value="Genomic_DNA"/>
</dbReference>
<dbReference type="Proteomes" id="UP000316471">
    <property type="component" value="Unassembled WGS sequence"/>
</dbReference>
<dbReference type="PANTHER" id="PTHR40254:SF1">
    <property type="entry name" value="BLR0577 PROTEIN"/>
    <property type="match status" value="1"/>
</dbReference>
<dbReference type="Gene3D" id="3.50.50.60">
    <property type="entry name" value="FAD/NAD(P)-binding domain"/>
    <property type="match status" value="1"/>
</dbReference>
<protein>
    <submittedName>
        <fullName evidence="2">Putative NAD(P)/FAD-binding protein YdhS</fullName>
    </submittedName>
</protein>
<dbReference type="InterPro" id="IPR052189">
    <property type="entry name" value="L-asp_N-monooxygenase_NS-form"/>
</dbReference>
<sequence>MRITIIGAGFTGSVLAIELARRATAGVAISLVGVPETYGRGVAYGEARIEHLLNVRAGDLGATRDYPREFADWLHLSERARDAFLPRLVYGEYLQSRLQSAEHLAEAALERIEQEAIAVERMGRGAFRVHLADGSAFLSDAVVLAVGALPPQPLTGVGPRLALDPGYIGWPWQERAIDRIPAEAAVLVVGSGLTMADVAATLRRRRHRGPITVLSRHGLWPHAHTAERGEPIALPPGVLHALNRHDLRGVLRSLRALAPIVPDWRGLVDALRPYLQDFWRHLPETQRRRFLRHLRPHWEVARHRLAPAVAEDLDALRASGQLQLLAGRLVRARRGEAGVEVSLLERGSSAIRNARYDVLVRATGLDTDFARTTHPLMASLRESGLLSADPLGLGVDTNDRWEAIDRHGRAVRAPCAAAAPRDVAHTSPSLSQPSPVPRLNTVSVSSTLPAGIDSCCASLA</sequence>
<organism evidence="2 3">
    <name type="scientific">Aerolutibacter ruishenii</name>
    <dbReference type="NCBI Taxonomy" id="686800"/>
    <lineage>
        <taxon>Bacteria</taxon>
        <taxon>Pseudomonadati</taxon>
        <taxon>Pseudomonadota</taxon>
        <taxon>Gammaproteobacteria</taxon>
        <taxon>Lysobacterales</taxon>
        <taxon>Lysobacteraceae</taxon>
        <taxon>Aerolutibacter</taxon>
    </lineage>
</organism>
<dbReference type="OrthoDB" id="101972at2"/>
<feature type="domain" description="FAD-dependent urate hydroxylase HpyO/Asp monooxygenase CreE-like FAD/NAD(P)-binding" evidence="1">
    <location>
        <begin position="5"/>
        <end position="148"/>
    </location>
</feature>
<dbReference type="InterPro" id="IPR038732">
    <property type="entry name" value="HpyO/CreE_NAD-binding"/>
</dbReference>
<name>A0A562M0P4_9GAMM</name>
<dbReference type="AlphaFoldDB" id="A0A562M0P4"/>
<reference evidence="2 3" key="1">
    <citation type="journal article" date="2015" name="Stand. Genomic Sci.">
        <title>Genomic Encyclopedia of Bacterial and Archaeal Type Strains, Phase III: the genomes of soil and plant-associated and newly described type strains.</title>
        <authorList>
            <person name="Whitman W.B."/>
            <person name="Woyke T."/>
            <person name="Klenk H.P."/>
            <person name="Zhou Y."/>
            <person name="Lilburn T.G."/>
            <person name="Beck B.J."/>
            <person name="De Vos P."/>
            <person name="Vandamme P."/>
            <person name="Eisen J.A."/>
            <person name="Garrity G."/>
            <person name="Hugenholtz P."/>
            <person name="Kyrpides N.C."/>
        </authorList>
    </citation>
    <scope>NUCLEOTIDE SEQUENCE [LARGE SCALE GENOMIC DNA]</scope>
    <source>
        <strain evidence="2 3">CGMCC 1.10136</strain>
    </source>
</reference>
<keyword evidence="3" id="KW-1185">Reference proteome</keyword>
<accession>A0A562M0P4</accession>
<evidence type="ECO:0000313" key="3">
    <source>
        <dbReference type="Proteomes" id="UP000316471"/>
    </source>
</evidence>
<gene>
    <name evidence="2" type="ORF">IP93_00612</name>
</gene>
<dbReference type="RefSeq" id="WP_144811836.1">
    <property type="nucleotide sequence ID" value="NZ_VLKP01000002.1"/>
</dbReference>
<dbReference type="PANTHER" id="PTHR40254">
    <property type="entry name" value="BLR0577 PROTEIN"/>
    <property type="match status" value="1"/>
</dbReference>
<evidence type="ECO:0000259" key="1">
    <source>
        <dbReference type="Pfam" id="PF13454"/>
    </source>
</evidence>
<evidence type="ECO:0000313" key="2">
    <source>
        <dbReference type="EMBL" id="TWI13450.1"/>
    </source>
</evidence>
<dbReference type="InterPro" id="IPR036188">
    <property type="entry name" value="FAD/NAD-bd_sf"/>
</dbReference>
<dbReference type="SUPFAM" id="SSF51905">
    <property type="entry name" value="FAD/NAD(P)-binding domain"/>
    <property type="match status" value="1"/>
</dbReference>